<feature type="chain" id="PRO_5003684841" evidence="2">
    <location>
        <begin position="26"/>
        <end position="575"/>
    </location>
</feature>
<feature type="region of interest" description="Disordered" evidence="1">
    <location>
        <begin position="549"/>
        <end position="575"/>
    </location>
</feature>
<dbReference type="HOGENOM" id="CLU_473893_0_0_9"/>
<dbReference type="EMBL" id="CP003348">
    <property type="protein sequence ID" value="AFL98563.1"/>
    <property type="molecule type" value="Genomic_DNA"/>
</dbReference>
<dbReference type="AlphaFoldDB" id="I4A3M9"/>
<organism evidence="3 4">
    <name type="scientific">Desulfitobacterium dehalogenans (strain ATCC 51507 / DSM 9161 / JW/IU-DC1)</name>
    <dbReference type="NCBI Taxonomy" id="756499"/>
    <lineage>
        <taxon>Bacteria</taxon>
        <taxon>Bacillati</taxon>
        <taxon>Bacillota</taxon>
        <taxon>Clostridia</taxon>
        <taxon>Eubacteriales</taxon>
        <taxon>Desulfitobacteriaceae</taxon>
        <taxon>Desulfitobacterium</taxon>
    </lineage>
</organism>
<evidence type="ECO:0000256" key="2">
    <source>
        <dbReference type="SAM" id="SignalP"/>
    </source>
</evidence>
<keyword evidence="2" id="KW-0732">Signal</keyword>
<dbReference type="KEGG" id="ddh:Desde_0068"/>
<reference evidence="4" key="1">
    <citation type="submission" date="2012-06" db="EMBL/GenBank/DDBJ databases">
        <title>Complete sequence of Desulfitobacterium dehalogenans ATCC 51507.</title>
        <authorList>
            <person name="Lucas S."/>
            <person name="Han J."/>
            <person name="Lapidus A."/>
            <person name="Cheng J.-F."/>
            <person name="Goodwin L."/>
            <person name="Pitluck S."/>
            <person name="Peters L."/>
            <person name="Ovchinnikova G."/>
            <person name="Teshima H."/>
            <person name="Detter J.C."/>
            <person name="Han C."/>
            <person name="Tapia R."/>
            <person name="Land M."/>
            <person name="Hauser L."/>
            <person name="Kyrpides N."/>
            <person name="Ivanova N."/>
            <person name="Pagani I."/>
            <person name="Kruse T."/>
            <person name="de Vos W.M."/>
            <person name="Smidt H."/>
            <person name="Woyke T."/>
        </authorList>
    </citation>
    <scope>NUCLEOTIDE SEQUENCE [LARGE SCALE GENOMIC DNA]</scope>
    <source>
        <strain evidence="4">ATCC 51507 / DSM 9161 / JW/IU-DC1</strain>
    </source>
</reference>
<dbReference type="RefSeq" id="WP_014792063.1">
    <property type="nucleotide sequence ID" value="NC_018017.1"/>
</dbReference>
<evidence type="ECO:0000256" key="1">
    <source>
        <dbReference type="SAM" id="MobiDB-lite"/>
    </source>
</evidence>
<evidence type="ECO:0000313" key="3">
    <source>
        <dbReference type="EMBL" id="AFL98563.1"/>
    </source>
</evidence>
<keyword evidence="4" id="KW-1185">Reference proteome</keyword>
<accession>I4A3M9</accession>
<sequence length="575" mass="63286" precursor="true">MKRFITFVLLCALILSVVLPPPVQAGPALPLQSLEITSVHLSDYAYAETLPGPGQDRWWEYPLTASGTNVSKNLPSEKRYVRIDYKQMGNLVGSQSNTLDGRAPVTSNVLHFLDEDGNVINYGMAYGFIMYDVFEINPNTNQSRYNIKLMDTRAPLYKTLEANLSITWYGNSPAGSPPVSVIYNSETFPDYAVAVGTDTTMEYQLTGGGWTTCSAIQVPLAVSDKLFWVRYAQTDTESASPAKIIQIKPRGPFPSNISLNRTTGMITGLTENMEMRLDGQIYRTIPEEILLNGVLSIIQSLEYGETARIDFRYKAEENEPASLWGGWTLTDQSPAAPAVSYDPYNNHSVSPITSAMQYRYDGGPWYSLTGTGSYSLSVYSRMSSQKTVEFEVRYKATGTQSASQIKKITLPKLSPAPSGVGLGYKDGKYSFHYVKPNVWYQHSTSPSFTSSTTRTTRTTTTTLPCDFPLSYGDKIYLRTGTPISSVSSACVEFTAWINTSTSTILDGKGSSMGLFEGNSLEDNVSLDPAEGAISEQELTEFAELIEIEDSHAEFGESSAQAEEPLIEMPTLSEDN</sequence>
<name>I4A3M9_DESDJ</name>
<evidence type="ECO:0000313" key="4">
    <source>
        <dbReference type="Proteomes" id="UP000006053"/>
    </source>
</evidence>
<protein>
    <submittedName>
        <fullName evidence="3">Uncharacterized protein</fullName>
    </submittedName>
</protein>
<proteinExistence type="predicted"/>
<reference evidence="3 4" key="2">
    <citation type="journal article" date="2015" name="J. Bacteriol.">
        <title>Genomic, proteomic, and biochemical analysis of the organohalide respiratory pathway in Desulfitobacterium dehalogenans.</title>
        <authorList>
            <person name="Kruse T."/>
            <person name="van de Pas B.A."/>
            <person name="Atteia A."/>
            <person name="Krab K."/>
            <person name="Hagen W.R."/>
            <person name="Goodwin L."/>
            <person name="Chain P."/>
            <person name="Boeren S."/>
            <person name="Maphosa F."/>
            <person name="Schraa G."/>
            <person name="de Vos W.M."/>
            <person name="van der Oost J."/>
            <person name="Smidt H."/>
            <person name="Stams A.J."/>
        </authorList>
    </citation>
    <scope>NUCLEOTIDE SEQUENCE [LARGE SCALE GENOMIC DNA]</scope>
    <source>
        <strain evidence="4">ATCC 51507 / DSM 9161 / JW/IU-DC1</strain>
    </source>
</reference>
<dbReference type="Proteomes" id="UP000006053">
    <property type="component" value="Chromosome"/>
</dbReference>
<feature type="signal peptide" evidence="2">
    <location>
        <begin position="1"/>
        <end position="25"/>
    </location>
</feature>
<dbReference type="eggNOG" id="ENOG502ZPRU">
    <property type="taxonomic scope" value="Bacteria"/>
</dbReference>
<gene>
    <name evidence="3" type="ordered locus">Desde_0068</name>
</gene>